<dbReference type="OrthoDB" id="432292at2759"/>
<evidence type="ECO:0000256" key="10">
    <source>
        <dbReference type="ARBA" id="ARBA00030078"/>
    </source>
</evidence>
<dbReference type="Pfam" id="PF23860">
    <property type="entry name" value="Ribophorin_II_3rd"/>
    <property type="match status" value="1"/>
</dbReference>
<dbReference type="GO" id="GO:0008250">
    <property type="term" value="C:oligosaccharyltransferase complex"/>
    <property type="evidence" value="ECO:0007669"/>
    <property type="project" value="InterPro"/>
</dbReference>
<evidence type="ECO:0000256" key="5">
    <source>
        <dbReference type="ARBA" id="ARBA00022692"/>
    </source>
</evidence>
<keyword evidence="8" id="KW-1133">Transmembrane helix</keyword>
<comment type="pathway">
    <text evidence="3">Protein modification; protein glycosylation.</text>
</comment>
<dbReference type="InterPro" id="IPR056790">
    <property type="entry name" value="Ribophorin_II_C"/>
</dbReference>
<protein>
    <recommendedName>
        <fullName evidence="11">Ribophorin II</fullName>
    </recommendedName>
    <alternativeName>
        <fullName evidence="10">Ribophorin-2</fullName>
    </alternativeName>
</protein>
<keyword evidence="6" id="KW-0732">Signal</keyword>
<evidence type="ECO:0000256" key="1">
    <source>
        <dbReference type="ARBA" id="ARBA00002791"/>
    </source>
</evidence>
<keyword evidence="9" id="KW-0472">Membrane</keyword>
<name>A0A8H5BV57_9AGAR</name>
<dbReference type="Proteomes" id="UP000541558">
    <property type="component" value="Unassembled WGS sequence"/>
</dbReference>
<comment type="caution">
    <text evidence="12">The sequence shown here is derived from an EMBL/GenBank/DDBJ whole genome shotgun (WGS) entry which is preliminary data.</text>
</comment>
<organism evidence="12 13">
    <name type="scientific">Ephemerocybe angulata</name>
    <dbReference type="NCBI Taxonomy" id="980116"/>
    <lineage>
        <taxon>Eukaryota</taxon>
        <taxon>Fungi</taxon>
        <taxon>Dikarya</taxon>
        <taxon>Basidiomycota</taxon>
        <taxon>Agaricomycotina</taxon>
        <taxon>Agaricomycetes</taxon>
        <taxon>Agaricomycetidae</taxon>
        <taxon>Agaricales</taxon>
        <taxon>Agaricineae</taxon>
        <taxon>Psathyrellaceae</taxon>
        <taxon>Ephemerocybe</taxon>
    </lineage>
</organism>
<dbReference type="PANTHER" id="PTHR12640">
    <property type="entry name" value="RIBOPHORIN II"/>
    <property type="match status" value="1"/>
</dbReference>
<dbReference type="GO" id="GO:0006487">
    <property type="term" value="P:protein N-linked glycosylation"/>
    <property type="evidence" value="ECO:0007669"/>
    <property type="project" value="TreeGrafter"/>
</dbReference>
<evidence type="ECO:0000256" key="4">
    <source>
        <dbReference type="ARBA" id="ARBA00009038"/>
    </source>
</evidence>
<evidence type="ECO:0000256" key="2">
    <source>
        <dbReference type="ARBA" id="ARBA00004477"/>
    </source>
</evidence>
<keyword evidence="5" id="KW-0812">Transmembrane</keyword>
<sequence>MIFSPVAVLLLAASAVQASVLTLQSPKFVVTDALGSQLRAEPFSLVHRTGTPVKLEAKDTLKITFQVVDKEDGKGVQPHQTFIRFFDPSTGEEGIQPIRVTGGGKAKFELNPSKPPLYLPPTSTEPLKVSLIIGTPNYDPITVRLFDLILPASQPAPTHPDEASFHVRPELHHTFRPDQKLPPKAVSLFFAGLTFAPWVVLIGLWSQVTPRLTHLFSPSILPFILSLVAFESLLLTYWVKLRLGEVLLYGAGLGLVTIFTGRQALSSISSLRKD</sequence>
<evidence type="ECO:0000313" key="13">
    <source>
        <dbReference type="Proteomes" id="UP000541558"/>
    </source>
</evidence>
<reference evidence="12 13" key="1">
    <citation type="journal article" date="2020" name="ISME J.">
        <title>Uncovering the hidden diversity of litter-decomposition mechanisms in mushroom-forming fungi.</title>
        <authorList>
            <person name="Floudas D."/>
            <person name="Bentzer J."/>
            <person name="Ahren D."/>
            <person name="Johansson T."/>
            <person name="Persson P."/>
            <person name="Tunlid A."/>
        </authorList>
    </citation>
    <scope>NUCLEOTIDE SEQUENCE [LARGE SCALE GENOMIC DNA]</scope>
    <source>
        <strain evidence="12 13">CBS 175.51</strain>
    </source>
</reference>
<evidence type="ECO:0000256" key="8">
    <source>
        <dbReference type="ARBA" id="ARBA00022989"/>
    </source>
</evidence>
<evidence type="ECO:0000313" key="12">
    <source>
        <dbReference type="EMBL" id="KAF5330170.1"/>
    </source>
</evidence>
<dbReference type="UniPathway" id="UPA00378"/>
<keyword evidence="13" id="KW-1185">Reference proteome</keyword>
<evidence type="ECO:0000256" key="3">
    <source>
        <dbReference type="ARBA" id="ARBA00004922"/>
    </source>
</evidence>
<dbReference type="Pfam" id="PF25147">
    <property type="entry name" value="Ribophorin_II_C"/>
    <property type="match status" value="1"/>
</dbReference>
<dbReference type="PANTHER" id="PTHR12640:SF0">
    <property type="entry name" value="DOLICHYL-DIPHOSPHOOLIGOSACCHARIDE--PROTEIN GLYCOSYLTRANSFERASE SUBUNIT 2"/>
    <property type="match status" value="1"/>
</dbReference>
<dbReference type="InterPro" id="IPR055374">
    <property type="entry name" value="Ribophorin_II_3rd"/>
</dbReference>
<comment type="subcellular location">
    <subcellularLocation>
        <location evidence="2">Endoplasmic reticulum membrane</location>
        <topology evidence="2">Multi-pass membrane protein</topology>
    </subcellularLocation>
</comment>
<comment type="function">
    <text evidence="1">Subunit of the oligosaccharyl transferase (OST) complex that catalyzes the initial transfer of a defined glycan (Glc(3)Man(9)GlcNAc(2) in eukaryotes) from the lipid carrier dolichol-pyrophosphate to an asparagine residue within an Asn-X-Ser/Thr consensus motif in nascent polypeptide chains, the first step in protein N-glycosylation. N-glycosylation occurs cotranslationally and the complex associates with the Sec61 complex at the channel-forming translocon complex that mediates protein translocation across the endoplasmic reticulum (ER). All subunits are required for a maximal enzyme activity.</text>
</comment>
<evidence type="ECO:0000256" key="6">
    <source>
        <dbReference type="ARBA" id="ARBA00022729"/>
    </source>
</evidence>
<dbReference type="EMBL" id="JAACJK010000116">
    <property type="protein sequence ID" value="KAF5330170.1"/>
    <property type="molecule type" value="Genomic_DNA"/>
</dbReference>
<accession>A0A8H5BV57</accession>
<dbReference type="GO" id="GO:0016740">
    <property type="term" value="F:transferase activity"/>
    <property type="evidence" value="ECO:0007669"/>
    <property type="project" value="UniProtKB-KW"/>
</dbReference>
<dbReference type="InterPro" id="IPR008814">
    <property type="entry name" value="Swp1"/>
</dbReference>
<keyword evidence="7" id="KW-0256">Endoplasmic reticulum</keyword>
<dbReference type="AlphaFoldDB" id="A0A8H5BV57"/>
<evidence type="ECO:0000256" key="7">
    <source>
        <dbReference type="ARBA" id="ARBA00022824"/>
    </source>
</evidence>
<comment type="similarity">
    <text evidence="4">Belongs to the SWP1 family.</text>
</comment>
<evidence type="ECO:0000256" key="9">
    <source>
        <dbReference type="ARBA" id="ARBA00023136"/>
    </source>
</evidence>
<evidence type="ECO:0000256" key="11">
    <source>
        <dbReference type="ARBA" id="ARBA00032139"/>
    </source>
</evidence>
<gene>
    <name evidence="12" type="ORF">D9611_010525</name>
</gene>
<proteinExistence type="inferred from homology"/>